<dbReference type="InterPro" id="IPR002078">
    <property type="entry name" value="Sigma_54_int"/>
</dbReference>
<dbReference type="Pfam" id="PF25601">
    <property type="entry name" value="AAA_lid_14"/>
    <property type="match status" value="1"/>
</dbReference>
<dbReference type="SUPFAM" id="SSF52540">
    <property type="entry name" value="P-loop containing nucleoside triphosphate hydrolases"/>
    <property type="match status" value="1"/>
</dbReference>
<comment type="caution">
    <text evidence="9">The sequence shown here is derived from an EMBL/GenBank/DDBJ whole genome shotgun (WGS) entry which is preliminary data.</text>
</comment>
<dbReference type="PROSITE" id="PS50110">
    <property type="entry name" value="RESPONSE_REGULATORY"/>
    <property type="match status" value="1"/>
</dbReference>
<gene>
    <name evidence="9" type="ORF">IDJ77_16475</name>
</gene>
<dbReference type="PROSITE" id="PS00688">
    <property type="entry name" value="SIGMA54_INTERACT_3"/>
    <property type="match status" value="1"/>
</dbReference>
<dbReference type="Pfam" id="PF00072">
    <property type="entry name" value="Response_reg"/>
    <property type="match status" value="1"/>
</dbReference>
<dbReference type="InterPro" id="IPR003593">
    <property type="entry name" value="AAA+_ATPase"/>
</dbReference>
<dbReference type="InterPro" id="IPR025662">
    <property type="entry name" value="Sigma_54_int_dom_ATP-bd_1"/>
</dbReference>
<dbReference type="Gene3D" id="3.40.50.2300">
    <property type="match status" value="1"/>
</dbReference>
<feature type="domain" description="Response regulatory" evidence="8">
    <location>
        <begin position="5"/>
        <end position="119"/>
    </location>
</feature>
<name>A0ABR7WSY1_9SPHI</name>
<dbReference type="Pfam" id="PF02954">
    <property type="entry name" value="HTH_8"/>
    <property type="match status" value="1"/>
</dbReference>
<dbReference type="Gene3D" id="1.10.8.60">
    <property type="match status" value="1"/>
</dbReference>
<dbReference type="SUPFAM" id="SSF46689">
    <property type="entry name" value="Homeodomain-like"/>
    <property type="match status" value="1"/>
</dbReference>
<dbReference type="Proteomes" id="UP000606600">
    <property type="component" value="Unassembled WGS sequence"/>
</dbReference>
<keyword evidence="3" id="KW-0805">Transcription regulation</keyword>
<organism evidence="9 10">
    <name type="scientific">Mucilaginibacter pankratovii</name>
    <dbReference type="NCBI Taxonomy" id="2772110"/>
    <lineage>
        <taxon>Bacteria</taxon>
        <taxon>Pseudomonadati</taxon>
        <taxon>Bacteroidota</taxon>
        <taxon>Sphingobacteriia</taxon>
        <taxon>Sphingobacteriales</taxon>
        <taxon>Sphingobacteriaceae</taxon>
        <taxon>Mucilaginibacter</taxon>
    </lineage>
</organism>
<evidence type="ECO:0000256" key="1">
    <source>
        <dbReference type="ARBA" id="ARBA00022741"/>
    </source>
</evidence>
<proteinExistence type="predicted"/>
<dbReference type="InterPro" id="IPR009057">
    <property type="entry name" value="Homeodomain-like_sf"/>
</dbReference>
<keyword evidence="10" id="KW-1185">Reference proteome</keyword>
<dbReference type="Gene3D" id="1.10.10.60">
    <property type="entry name" value="Homeodomain-like"/>
    <property type="match status" value="1"/>
</dbReference>
<dbReference type="RefSeq" id="WP_191190069.1">
    <property type="nucleotide sequence ID" value="NZ_JACWMY010000008.1"/>
</dbReference>
<sequence>MTKSKILIVEDQFIEAFNLQAILERAGYQVCSVARSVPTALIIVEKEKPDMVLLDISLQGNLNGIDLARALSEKNIGFVFLSANSQKQFLEAAKLTKPYGFLVKPFREKDVLVMLDIACYLQREKLESAQIREGLSKNSPALLNNAALSNIIGTSRSILEVIENINIVGQSDTSVLILGESGTGKELVAQCIHQISSRKAKPLVIVNCAALPANLIESELFGHEKGSFTGAINKRTGKFEQADGGTIFLDEIGELPLELQVRFLRVLQEKTIEPIGGSTKKINVRVIAATNRKLEDEIASCRFRMDLYYRLNVFPIEMPALRERKEDIISLANHFINIFAQREGRIITGFTESVMKKLLDYSWPGNVRELENLMERSVLLAKSTMIESINFPKQINSDLLLNNGGQMKSIEENERDHILAVLEKCKWKISGKDGAAEMLKINVSTLNSRIKKLGLIRSNKKIDHL</sequence>
<dbReference type="PANTHER" id="PTHR32071">
    <property type="entry name" value="TRANSCRIPTIONAL REGULATORY PROTEIN"/>
    <property type="match status" value="1"/>
</dbReference>
<dbReference type="PROSITE" id="PS00675">
    <property type="entry name" value="SIGMA54_INTERACT_1"/>
    <property type="match status" value="1"/>
</dbReference>
<dbReference type="PANTHER" id="PTHR32071:SF57">
    <property type="entry name" value="C4-DICARBOXYLATE TRANSPORT TRANSCRIPTIONAL REGULATORY PROTEIN DCTD"/>
    <property type="match status" value="1"/>
</dbReference>
<evidence type="ECO:0000256" key="5">
    <source>
        <dbReference type="ARBA" id="ARBA00023163"/>
    </source>
</evidence>
<keyword evidence="2" id="KW-0067">ATP-binding</keyword>
<dbReference type="InterPro" id="IPR001789">
    <property type="entry name" value="Sig_transdc_resp-reg_receiver"/>
</dbReference>
<feature type="modified residue" description="4-aspartylphosphate" evidence="6">
    <location>
        <position position="55"/>
    </location>
</feature>
<evidence type="ECO:0000256" key="6">
    <source>
        <dbReference type="PROSITE-ProRule" id="PRU00169"/>
    </source>
</evidence>
<evidence type="ECO:0000259" key="8">
    <source>
        <dbReference type="PROSITE" id="PS50110"/>
    </source>
</evidence>
<dbReference type="InterPro" id="IPR025944">
    <property type="entry name" value="Sigma_54_int_dom_CS"/>
</dbReference>
<keyword evidence="6" id="KW-0597">Phosphoprotein</keyword>
<evidence type="ECO:0000256" key="3">
    <source>
        <dbReference type="ARBA" id="ARBA00023015"/>
    </source>
</evidence>
<accession>A0ABR7WSY1</accession>
<dbReference type="InterPro" id="IPR058031">
    <property type="entry name" value="AAA_lid_NorR"/>
</dbReference>
<keyword evidence="4" id="KW-0238">DNA-binding</keyword>
<dbReference type="InterPro" id="IPR011006">
    <property type="entry name" value="CheY-like_superfamily"/>
</dbReference>
<evidence type="ECO:0000256" key="2">
    <source>
        <dbReference type="ARBA" id="ARBA00022840"/>
    </source>
</evidence>
<keyword evidence="1" id="KW-0547">Nucleotide-binding</keyword>
<dbReference type="Pfam" id="PF00158">
    <property type="entry name" value="Sigma54_activat"/>
    <property type="match status" value="1"/>
</dbReference>
<dbReference type="SMART" id="SM00448">
    <property type="entry name" value="REC"/>
    <property type="match status" value="1"/>
</dbReference>
<dbReference type="EMBL" id="JACWMY010000008">
    <property type="protein sequence ID" value="MBD1365411.1"/>
    <property type="molecule type" value="Genomic_DNA"/>
</dbReference>
<dbReference type="CDD" id="cd17534">
    <property type="entry name" value="REC_DC-like"/>
    <property type="match status" value="1"/>
</dbReference>
<keyword evidence="5" id="KW-0804">Transcription</keyword>
<reference evidence="9 10" key="1">
    <citation type="submission" date="2020-09" db="EMBL/GenBank/DDBJ databases">
        <title>Novel species of Mucilaginibacter isolated from a glacier on the Tibetan Plateau.</title>
        <authorList>
            <person name="Liu Q."/>
            <person name="Xin Y.-H."/>
        </authorList>
    </citation>
    <scope>NUCLEOTIDE SEQUENCE [LARGE SCALE GENOMIC DNA]</scope>
    <source>
        <strain evidence="9 10">ZT4R22</strain>
    </source>
</reference>
<feature type="domain" description="Sigma-54 factor interaction" evidence="7">
    <location>
        <begin position="151"/>
        <end position="379"/>
    </location>
</feature>
<dbReference type="SUPFAM" id="SSF52172">
    <property type="entry name" value="CheY-like"/>
    <property type="match status" value="1"/>
</dbReference>
<dbReference type="InterPro" id="IPR025943">
    <property type="entry name" value="Sigma_54_int_dom_ATP-bd_2"/>
</dbReference>
<dbReference type="PROSITE" id="PS00676">
    <property type="entry name" value="SIGMA54_INTERACT_2"/>
    <property type="match status" value="1"/>
</dbReference>
<evidence type="ECO:0000313" key="9">
    <source>
        <dbReference type="EMBL" id="MBD1365411.1"/>
    </source>
</evidence>
<dbReference type="CDD" id="cd00009">
    <property type="entry name" value="AAA"/>
    <property type="match status" value="1"/>
</dbReference>
<evidence type="ECO:0000259" key="7">
    <source>
        <dbReference type="PROSITE" id="PS50045"/>
    </source>
</evidence>
<dbReference type="InterPro" id="IPR002197">
    <property type="entry name" value="HTH_Fis"/>
</dbReference>
<dbReference type="InterPro" id="IPR027417">
    <property type="entry name" value="P-loop_NTPase"/>
</dbReference>
<protein>
    <submittedName>
        <fullName evidence="9">Sigma-54-dependent Fis family transcriptional regulator</fullName>
    </submittedName>
</protein>
<evidence type="ECO:0000256" key="4">
    <source>
        <dbReference type="ARBA" id="ARBA00023125"/>
    </source>
</evidence>
<dbReference type="Gene3D" id="3.40.50.300">
    <property type="entry name" value="P-loop containing nucleotide triphosphate hydrolases"/>
    <property type="match status" value="1"/>
</dbReference>
<dbReference type="SMART" id="SM00382">
    <property type="entry name" value="AAA"/>
    <property type="match status" value="1"/>
</dbReference>
<dbReference type="PROSITE" id="PS50045">
    <property type="entry name" value="SIGMA54_INTERACT_4"/>
    <property type="match status" value="1"/>
</dbReference>
<evidence type="ECO:0000313" key="10">
    <source>
        <dbReference type="Proteomes" id="UP000606600"/>
    </source>
</evidence>